<feature type="domain" description="AAA+ ATPase" evidence="2">
    <location>
        <begin position="577"/>
        <end position="704"/>
    </location>
</feature>
<dbReference type="InterPro" id="IPR027417">
    <property type="entry name" value="P-loop_NTPase"/>
</dbReference>
<dbReference type="SMART" id="SM00382">
    <property type="entry name" value="AAA"/>
    <property type="match status" value="1"/>
</dbReference>
<dbReference type="EMBL" id="JBFXLU010000305">
    <property type="protein sequence ID" value="KAL2830421.1"/>
    <property type="molecule type" value="Genomic_DNA"/>
</dbReference>
<feature type="compositionally biased region" description="Basic and acidic residues" evidence="1">
    <location>
        <begin position="915"/>
        <end position="950"/>
    </location>
</feature>
<name>A0ABR4IRM6_9EURO</name>
<dbReference type="Pfam" id="PF22942">
    <property type="entry name" value="DUF7025"/>
    <property type="match status" value="1"/>
</dbReference>
<evidence type="ECO:0000313" key="4">
    <source>
        <dbReference type="Proteomes" id="UP001610446"/>
    </source>
</evidence>
<dbReference type="Pfam" id="PF23232">
    <property type="entry name" value="AAA_lid_13"/>
    <property type="match status" value="1"/>
</dbReference>
<accession>A0ABR4IRM6</accession>
<feature type="compositionally biased region" description="Polar residues" evidence="1">
    <location>
        <begin position="953"/>
        <end position="963"/>
    </location>
</feature>
<dbReference type="SUPFAM" id="SSF52540">
    <property type="entry name" value="P-loop containing nucleoside triphosphate hydrolases"/>
    <property type="match status" value="1"/>
</dbReference>
<dbReference type="InterPro" id="IPR054289">
    <property type="entry name" value="DUF7025"/>
</dbReference>
<proteinExistence type="predicted"/>
<dbReference type="PANTHER" id="PTHR46411:SF3">
    <property type="entry name" value="AAA+ ATPASE DOMAIN-CONTAINING PROTEIN"/>
    <property type="match status" value="1"/>
</dbReference>
<evidence type="ECO:0000259" key="2">
    <source>
        <dbReference type="SMART" id="SM00382"/>
    </source>
</evidence>
<gene>
    <name evidence="3" type="ORF">BJY01DRAFT_254641</name>
</gene>
<feature type="region of interest" description="Disordered" evidence="1">
    <location>
        <begin position="1"/>
        <end position="63"/>
    </location>
</feature>
<protein>
    <recommendedName>
        <fullName evidence="2">AAA+ ATPase domain-containing protein</fullName>
    </recommendedName>
</protein>
<dbReference type="Proteomes" id="UP001610446">
    <property type="component" value="Unassembled WGS sequence"/>
</dbReference>
<keyword evidence="4" id="KW-1185">Reference proteome</keyword>
<dbReference type="InterPro" id="IPR003593">
    <property type="entry name" value="AAA+_ATPase"/>
</dbReference>
<dbReference type="InterPro" id="IPR056599">
    <property type="entry name" value="AAA_lid_fung"/>
</dbReference>
<sequence>MASDQTSDAQFTEGSNSEFSPTNEVPQLDMSDVDVELEAVQSKKTEDDDVPYDGEGMGGDEAIKPPVARIPEVTRTNFVGFWYRLAEDDIYAIDLWYGGSTDAPLNAFEGLVSEKGYDPVASFLRTRKAPSDNDSLLKMRINSPAIATALREIDPSIPTDAVPLRFSRPFTALVEKYALFKEYMIGLQKKTAMLSVEPDHVGEIEPDHKETLDHLACYAKLMETDILPLYDAFRSSEPDTKIHFLELDLLFRDDEDLYYPASGDQYSEDQVQHQHLWRLVPRIGFRFKGETGFTGSAFTGARLSCYRLDYDGLSYAPVTEEIEFPEFAGLRDVTSLPIYPLRFAPNAGRILEESRKSGLRFKEAIDEKQMLYQGWALRYREDGRLDRAFVSSNVVVDFAETFKSLPAWMPPSAATWPNDEGWVDNRSGDSIRRASEPGELIKEVTACWTFDARYSPIKETETYLKKQGFFLNCARHYEKGIITQQQKEQKELVDDDIILLPRRLFAYSLQDRMFVMLSTANIRRLDQIDDPFNDLVISPSHKRTIWSLVHSHFDKKQMEHSHGFYDASQDIIHSKGRGLIILLHGAPGVGKTSTAEAVAQKWKKPLLAITCGDLGLEAAEVERSLKEIFRLAQLWDCVLLLDEADVFLSQRLPSDLQRNALVSVFLRVLEYYSGILFLTTNRVGNMDEAFKSRIHISLYYPQLDLSKTKKIWKMNLGRLESIEEGRHKATGQPKLTIAFDDIMRFAVDHFEQASRTEKVWNGRQIRNAFLTAAAIARYEKQHPRDKQQSRHTFDIRPEHFKTVADASSGFDDYLREAKGKSDSQLAQYSGTRADHFSPSTQPQPTLAGPEMDNTYAHAPLEHQNLGYYQRSYSEQSRVPASRPAQLSAHSSYDSPGRRHHNISYQAGYGGTPDPYNERLETPHDSFAESRSSLEESRYSARYGSSEDLHVPSRSRTPHPQSRPQWDPRKETSSPLPYRGGIPAQQADRLDDSDEEDFKCPEP</sequence>
<dbReference type="CDD" id="cd19481">
    <property type="entry name" value="RecA-like_protease"/>
    <property type="match status" value="1"/>
</dbReference>
<organism evidence="3 4">
    <name type="scientific">Aspergillus pseudoustus</name>
    <dbReference type="NCBI Taxonomy" id="1810923"/>
    <lineage>
        <taxon>Eukaryota</taxon>
        <taxon>Fungi</taxon>
        <taxon>Dikarya</taxon>
        <taxon>Ascomycota</taxon>
        <taxon>Pezizomycotina</taxon>
        <taxon>Eurotiomycetes</taxon>
        <taxon>Eurotiomycetidae</taxon>
        <taxon>Eurotiales</taxon>
        <taxon>Aspergillaceae</taxon>
        <taxon>Aspergillus</taxon>
        <taxon>Aspergillus subgen. Nidulantes</taxon>
    </lineage>
</organism>
<feature type="region of interest" description="Disordered" evidence="1">
    <location>
        <begin position="821"/>
        <end position="853"/>
    </location>
</feature>
<dbReference type="Pfam" id="PF00004">
    <property type="entry name" value="AAA"/>
    <property type="match status" value="1"/>
</dbReference>
<dbReference type="PANTHER" id="PTHR46411">
    <property type="entry name" value="FAMILY ATPASE, PUTATIVE-RELATED"/>
    <property type="match status" value="1"/>
</dbReference>
<evidence type="ECO:0000313" key="3">
    <source>
        <dbReference type="EMBL" id="KAL2830421.1"/>
    </source>
</evidence>
<evidence type="ECO:0000256" key="1">
    <source>
        <dbReference type="SAM" id="MobiDB-lite"/>
    </source>
</evidence>
<feature type="region of interest" description="Disordered" evidence="1">
    <location>
        <begin position="871"/>
        <end position="1002"/>
    </location>
</feature>
<reference evidence="3 4" key="1">
    <citation type="submission" date="2024-07" db="EMBL/GenBank/DDBJ databases">
        <title>Section-level genome sequencing and comparative genomics of Aspergillus sections Usti and Cavernicolus.</title>
        <authorList>
            <consortium name="Lawrence Berkeley National Laboratory"/>
            <person name="Nybo J.L."/>
            <person name="Vesth T.C."/>
            <person name="Theobald S."/>
            <person name="Frisvad J.C."/>
            <person name="Larsen T.O."/>
            <person name="Kjaerboelling I."/>
            <person name="Rothschild-Mancinelli K."/>
            <person name="Lyhne E.K."/>
            <person name="Kogle M.E."/>
            <person name="Barry K."/>
            <person name="Clum A."/>
            <person name="Na H."/>
            <person name="Ledsgaard L."/>
            <person name="Lin J."/>
            <person name="Lipzen A."/>
            <person name="Kuo A."/>
            <person name="Riley R."/>
            <person name="Mondo S."/>
            <person name="Labutti K."/>
            <person name="Haridas S."/>
            <person name="Pangalinan J."/>
            <person name="Salamov A.A."/>
            <person name="Simmons B.A."/>
            <person name="Magnuson J.K."/>
            <person name="Chen J."/>
            <person name="Drula E."/>
            <person name="Henrissat B."/>
            <person name="Wiebenga A."/>
            <person name="Lubbers R.J."/>
            <person name="Gomes A.C."/>
            <person name="Makela M.R."/>
            <person name="Stajich J."/>
            <person name="Grigoriev I.V."/>
            <person name="Mortensen U.H."/>
            <person name="De Vries R.P."/>
            <person name="Baker S.E."/>
            <person name="Andersen M.R."/>
        </authorList>
    </citation>
    <scope>NUCLEOTIDE SEQUENCE [LARGE SCALE GENOMIC DNA]</scope>
    <source>
        <strain evidence="3 4">CBS 123904</strain>
    </source>
</reference>
<dbReference type="InterPro" id="IPR003959">
    <property type="entry name" value="ATPase_AAA_core"/>
</dbReference>
<feature type="compositionally biased region" description="Polar residues" evidence="1">
    <location>
        <begin position="1"/>
        <end position="25"/>
    </location>
</feature>
<dbReference type="Gene3D" id="3.40.50.300">
    <property type="entry name" value="P-loop containing nucleotide triphosphate hydrolases"/>
    <property type="match status" value="1"/>
</dbReference>
<comment type="caution">
    <text evidence="3">The sequence shown here is derived from an EMBL/GenBank/DDBJ whole genome shotgun (WGS) entry which is preliminary data.</text>
</comment>